<dbReference type="SUPFAM" id="SSF88659">
    <property type="entry name" value="Sigma3 and sigma4 domains of RNA polymerase sigma factors"/>
    <property type="match status" value="1"/>
</dbReference>
<keyword evidence="8" id="KW-1185">Reference proteome</keyword>
<keyword evidence="3" id="KW-0731">Sigma factor</keyword>
<comment type="caution">
    <text evidence="7">The sequence shown here is derived from an EMBL/GenBank/DDBJ whole genome shotgun (WGS) entry which is preliminary data.</text>
</comment>
<proteinExistence type="inferred from homology"/>
<dbReference type="InterPro" id="IPR039425">
    <property type="entry name" value="RNA_pol_sigma-70-like"/>
</dbReference>
<protein>
    <submittedName>
        <fullName evidence="7">RNA polymerase sigma factor</fullName>
    </submittedName>
</protein>
<sequence length="175" mass="19847">MTEDVRAEDGGSPVADAEAVLPLPLEFEALYLATQEAFHDYALFYLGTNDAAEEAVHRAFLEILNHWNALLEESNLQLQAWAILRRVVISQALEGFRKKLALLRSDIGLFKAMCSLPPRQFDAVVLRHVMFCDTKKISWYMGVSTSTVDYHCRKAKERLQRAVSAHLKKEEGDHT</sequence>
<evidence type="ECO:0000256" key="3">
    <source>
        <dbReference type="ARBA" id="ARBA00023082"/>
    </source>
</evidence>
<keyword evidence="5" id="KW-0804">Transcription</keyword>
<reference evidence="8" key="1">
    <citation type="journal article" date="2019" name="Int. J. Syst. Evol. Microbiol.">
        <title>The Global Catalogue of Microorganisms (GCM) 10K type strain sequencing project: providing services to taxonomists for standard genome sequencing and annotation.</title>
        <authorList>
            <consortium name="The Broad Institute Genomics Platform"/>
            <consortium name="The Broad Institute Genome Sequencing Center for Infectious Disease"/>
            <person name="Wu L."/>
            <person name="Ma J."/>
        </authorList>
    </citation>
    <scope>NUCLEOTIDE SEQUENCE [LARGE SCALE GENOMIC DNA]</scope>
    <source>
        <strain evidence="8">CCM 8479</strain>
    </source>
</reference>
<feature type="domain" description="RNA polymerase sigma factor 70 region 4 type 2" evidence="6">
    <location>
        <begin position="111"/>
        <end position="159"/>
    </location>
</feature>
<dbReference type="InterPro" id="IPR013324">
    <property type="entry name" value="RNA_pol_sigma_r3/r4-like"/>
</dbReference>
<evidence type="ECO:0000259" key="6">
    <source>
        <dbReference type="Pfam" id="PF08281"/>
    </source>
</evidence>
<dbReference type="PANTHER" id="PTHR43133">
    <property type="entry name" value="RNA POLYMERASE ECF-TYPE SIGMA FACTO"/>
    <property type="match status" value="1"/>
</dbReference>
<evidence type="ECO:0000313" key="7">
    <source>
        <dbReference type="EMBL" id="MFC5224327.1"/>
    </source>
</evidence>
<keyword evidence="2" id="KW-0805">Transcription regulation</keyword>
<dbReference type="EMBL" id="JBHSKL010000008">
    <property type="protein sequence ID" value="MFC5224327.1"/>
    <property type="molecule type" value="Genomic_DNA"/>
</dbReference>
<evidence type="ECO:0000256" key="4">
    <source>
        <dbReference type="ARBA" id="ARBA00023125"/>
    </source>
</evidence>
<evidence type="ECO:0000313" key="8">
    <source>
        <dbReference type="Proteomes" id="UP001596156"/>
    </source>
</evidence>
<accession>A0ABW0D4E8</accession>
<evidence type="ECO:0000256" key="1">
    <source>
        <dbReference type="ARBA" id="ARBA00010641"/>
    </source>
</evidence>
<dbReference type="RefSeq" id="WP_344645775.1">
    <property type="nucleotide sequence ID" value="NZ_BAAASS010000020.1"/>
</dbReference>
<dbReference type="InterPro" id="IPR013325">
    <property type="entry name" value="RNA_pol_sigma_r2"/>
</dbReference>
<name>A0ABW0D4E8_STRFI</name>
<comment type="similarity">
    <text evidence="1">Belongs to the sigma-70 factor family. ECF subfamily.</text>
</comment>
<organism evidence="7 8">
    <name type="scientific">Streptomyces fimbriatus</name>
    <dbReference type="NCBI Taxonomy" id="68197"/>
    <lineage>
        <taxon>Bacteria</taxon>
        <taxon>Bacillati</taxon>
        <taxon>Actinomycetota</taxon>
        <taxon>Actinomycetes</taxon>
        <taxon>Kitasatosporales</taxon>
        <taxon>Streptomycetaceae</taxon>
        <taxon>Streptomyces</taxon>
    </lineage>
</organism>
<dbReference type="SUPFAM" id="SSF88946">
    <property type="entry name" value="Sigma2 domain of RNA polymerase sigma factors"/>
    <property type="match status" value="1"/>
</dbReference>
<dbReference type="InterPro" id="IPR036388">
    <property type="entry name" value="WH-like_DNA-bd_sf"/>
</dbReference>
<dbReference type="Gene3D" id="1.10.10.10">
    <property type="entry name" value="Winged helix-like DNA-binding domain superfamily/Winged helix DNA-binding domain"/>
    <property type="match status" value="1"/>
</dbReference>
<dbReference type="InterPro" id="IPR013249">
    <property type="entry name" value="RNA_pol_sigma70_r4_t2"/>
</dbReference>
<gene>
    <name evidence="7" type="ORF">ACFPN6_06850</name>
</gene>
<dbReference type="Gene3D" id="1.10.1740.10">
    <property type="match status" value="1"/>
</dbReference>
<dbReference type="Pfam" id="PF08281">
    <property type="entry name" value="Sigma70_r4_2"/>
    <property type="match status" value="1"/>
</dbReference>
<evidence type="ECO:0000256" key="2">
    <source>
        <dbReference type="ARBA" id="ARBA00023015"/>
    </source>
</evidence>
<keyword evidence="4" id="KW-0238">DNA-binding</keyword>
<dbReference type="PANTHER" id="PTHR43133:SF8">
    <property type="entry name" value="RNA POLYMERASE SIGMA FACTOR HI_1459-RELATED"/>
    <property type="match status" value="1"/>
</dbReference>
<dbReference type="Proteomes" id="UP001596156">
    <property type="component" value="Unassembled WGS sequence"/>
</dbReference>
<evidence type="ECO:0000256" key="5">
    <source>
        <dbReference type="ARBA" id="ARBA00023163"/>
    </source>
</evidence>